<protein>
    <submittedName>
        <fullName evidence="1">Uncharacterized protein</fullName>
    </submittedName>
</protein>
<dbReference type="Pfam" id="PF21736">
    <property type="entry name" value="REC102"/>
    <property type="match status" value="1"/>
</dbReference>
<dbReference type="AlphaFoldDB" id="A0A9P8PAY7"/>
<dbReference type="InterPro" id="IPR048920">
    <property type="entry name" value="REC102"/>
</dbReference>
<sequence length="254" mass="29141">MDSREVGSQPISVEFKYGYLKTSYRAFSTSCSSAGSDLKSDMVFLNEQRLSFQNHPSACEMMGHCLLQGQLWSSLGYLTSVKQDSHDQQHSFAMVLKDNIINTQMDQDLRNGAHQIATLSNTRVHTLDIVVFQLHIFDSRLTADNDDFVRDLLEDLNYLMASNYLQLETSFPLVFSFYSRSIIHQSYELMSSVQESLHKSMETKQLVRQDLTIGFLKQVSANNLQQFLAKNKSPRRIKSIKVFVLEFFNHQASL</sequence>
<dbReference type="RefSeq" id="XP_046063262.1">
    <property type="nucleotide sequence ID" value="XM_046203491.1"/>
</dbReference>
<proteinExistence type="predicted"/>
<gene>
    <name evidence="1" type="ORF">OGAPHI_002603</name>
</gene>
<reference evidence="1" key="2">
    <citation type="submission" date="2021-01" db="EMBL/GenBank/DDBJ databases">
        <authorList>
            <person name="Schikora-Tamarit M.A."/>
        </authorList>
    </citation>
    <scope>NUCLEOTIDE SEQUENCE</scope>
    <source>
        <strain evidence="1">CBS6075</strain>
    </source>
</reference>
<dbReference type="EMBL" id="JAEUBE010000158">
    <property type="protein sequence ID" value="KAH3668848.1"/>
    <property type="molecule type" value="Genomic_DNA"/>
</dbReference>
<comment type="caution">
    <text evidence="1">The sequence shown here is derived from an EMBL/GenBank/DDBJ whole genome shotgun (WGS) entry which is preliminary data.</text>
</comment>
<evidence type="ECO:0000313" key="1">
    <source>
        <dbReference type="EMBL" id="KAH3668848.1"/>
    </source>
</evidence>
<accession>A0A9P8PAY7</accession>
<dbReference type="Proteomes" id="UP000769157">
    <property type="component" value="Unassembled WGS sequence"/>
</dbReference>
<dbReference type="OrthoDB" id="3985363at2759"/>
<evidence type="ECO:0000313" key="2">
    <source>
        <dbReference type="Proteomes" id="UP000769157"/>
    </source>
</evidence>
<organism evidence="1 2">
    <name type="scientific">Ogataea philodendri</name>
    <dbReference type="NCBI Taxonomy" id="1378263"/>
    <lineage>
        <taxon>Eukaryota</taxon>
        <taxon>Fungi</taxon>
        <taxon>Dikarya</taxon>
        <taxon>Ascomycota</taxon>
        <taxon>Saccharomycotina</taxon>
        <taxon>Pichiomycetes</taxon>
        <taxon>Pichiales</taxon>
        <taxon>Pichiaceae</taxon>
        <taxon>Ogataea</taxon>
    </lineage>
</organism>
<dbReference type="GeneID" id="70234570"/>
<name>A0A9P8PAY7_9ASCO</name>
<keyword evidence="2" id="KW-1185">Reference proteome</keyword>
<reference evidence="1" key="1">
    <citation type="journal article" date="2021" name="Open Biol.">
        <title>Shared evolutionary footprints suggest mitochondrial oxidative damage underlies multiple complex I losses in fungi.</title>
        <authorList>
            <person name="Schikora-Tamarit M.A."/>
            <person name="Marcet-Houben M."/>
            <person name="Nosek J."/>
            <person name="Gabaldon T."/>
        </authorList>
    </citation>
    <scope>NUCLEOTIDE SEQUENCE</scope>
    <source>
        <strain evidence="1">CBS6075</strain>
    </source>
</reference>